<dbReference type="InterPro" id="IPR038578">
    <property type="entry name" value="GT29-like_sf"/>
</dbReference>
<gene>
    <name evidence="13 14" type="primary">LOC118417060</name>
</gene>
<dbReference type="GeneID" id="118417060"/>
<accession>A0A9J7L928</accession>
<evidence type="ECO:0000256" key="9">
    <source>
        <dbReference type="ARBA" id="ARBA00023136"/>
    </source>
</evidence>
<comment type="similarity">
    <text evidence="2">Belongs to the glycosyltransferase 29 family.</text>
</comment>
<keyword evidence="6" id="KW-0735">Signal-anchor</keyword>
<evidence type="ECO:0000313" key="13">
    <source>
        <dbReference type="RefSeq" id="XP_035678311.1"/>
    </source>
</evidence>
<keyword evidence="3" id="KW-0328">Glycosyltransferase</keyword>
<keyword evidence="7 11" id="KW-1133">Transmembrane helix</keyword>
<dbReference type="InterPro" id="IPR001675">
    <property type="entry name" value="Glyco_trans_29"/>
</dbReference>
<comment type="subcellular location">
    <subcellularLocation>
        <location evidence="1">Golgi apparatus membrane</location>
        <topology evidence="1">Single-pass type II membrane protein</topology>
    </subcellularLocation>
</comment>
<evidence type="ECO:0000256" key="7">
    <source>
        <dbReference type="ARBA" id="ARBA00022989"/>
    </source>
</evidence>
<keyword evidence="4" id="KW-0808">Transferase</keyword>
<dbReference type="GO" id="GO:0009311">
    <property type="term" value="P:oligosaccharide metabolic process"/>
    <property type="evidence" value="ECO:0000318"/>
    <property type="project" value="GO_Central"/>
</dbReference>
<sequence length="371" mass="42993">MIRPLFHATVFFGIGLITIGLLYVYKQTATLHLARIFVRRPNTTIPENLRPPPNFIDRLMAERNAHFNMTNIWKTRNITRKYFNPRLHIIYFSDFHVFMQQCDPETFRLRNSHPRRPRPCNVVYTPIKHYRTCAVVGNGGILLHSGCGAEIDAHEFVIRSNLPPVHKYRNDVGSRTDLTIVNVKRLVQIADDLQSFNATLRKAMLARLGQSSRMIFSYSFAFIGSKARYRMQIVDTAIKKNNLSTVTAFPSRSFLESRRLYRELVGKQWKFASTGLNTFALASTFCDQISMYGFYPMSRYQNKSVSYHYYDKLPPSSRHDFDEEYAMLRQMDEDGIIKHVVGKCAIHSENVSVLTPFQAVDNMNALTRRLL</sequence>
<dbReference type="AlphaFoldDB" id="A0A9J7L928"/>
<evidence type="ECO:0000256" key="3">
    <source>
        <dbReference type="ARBA" id="ARBA00022676"/>
    </source>
</evidence>
<dbReference type="RefSeq" id="XP_035678312.1">
    <property type="nucleotide sequence ID" value="XM_035822419.1"/>
</dbReference>
<protein>
    <submittedName>
        <fullName evidence="13 14">Alpha-2,8-sialyltransferase 8B-like</fullName>
    </submittedName>
</protein>
<dbReference type="PANTHER" id="PTHR11987">
    <property type="entry name" value="ALPHA-2,8-SIALYLTRANSFERASE"/>
    <property type="match status" value="1"/>
</dbReference>
<reference evidence="13 14" key="2">
    <citation type="submission" date="2025-04" db="UniProtKB">
        <authorList>
            <consortium name="RefSeq"/>
        </authorList>
    </citation>
    <scope>IDENTIFICATION</scope>
    <source>
        <strain evidence="13 14">S238N-H82</strain>
        <tissue evidence="13 14">Testes</tissue>
    </source>
</reference>
<evidence type="ECO:0000256" key="1">
    <source>
        <dbReference type="ARBA" id="ARBA00004323"/>
    </source>
</evidence>
<evidence type="ECO:0000256" key="5">
    <source>
        <dbReference type="ARBA" id="ARBA00022692"/>
    </source>
</evidence>
<dbReference type="OrthoDB" id="10264956at2759"/>
<keyword evidence="8" id="KW-0333">Golgi apparatus</keyword>
<reference evidence="12" key="1">
    <citation type="journal article" date="2020" name="Nat. Ecol. Evol.">
        <title>Deeply conserved synteny resolves early events in vertebrate evolution.</title>
        <authorList>
            <person name="Simakov O."/>
            <person name="Marletaz F."/>
            <person name="Yue J.X."/>
            <person name="O'Connell B."/>
            <person name="Jenkins J."/>
            <person name="Brandt A."/>
            <person name="Calef R."/>
            <person name="Tung C.H."/>
            <person name="Huang T.K."/>
            <person name="Schmutz J."/>
            <person name="Satoh N."/>
            <person name="Yu J.K."/>
            <person name="Putnam N.H."/>
            <person name="Green R.E."/>
            <person name="Rokhsar D.S."/>
        </authorList>
    </citation>
    <scope>NUCLEOTIDE SEQUENCE [LARGE SCALE GENOMIC DNA]</scope>
    <source>
        <strain evidence="12">S238N-H82</strain>
    </source>
</reference>
<evidence type="ECO:0000256" key="6">
    <source>
        <dbReference type="ARBA" id="ARBA00022968"/>
    </source>
</evidence>
<dbReference type="CDD" id="cd23963">
    <property type="entry name" value="GT29_ST8SIA"/>
    <property type="match status" value="1"/>
</dbReference>
<proteinExistence type="inferred from homology"/>
<name>A0A9J7L928_BRAFL</name>
<evidence type="ECO:0000256" key="8">
    <source>
        <dbReference type="ARBA" id="ARBA00023034"/>
    </source>
</evidence>
<dbReference type="Proteomes" id="UP000001554">
    <property type="component" value="Chromosome 6"/>
</dbReference>
<dbReference type="GO" id="GO:0003828">
    <property type="term" value="F:alpha-N-acetylneuraminate alpha-2,8-sialyltransferase activity"/>
    <property type="evidence" value="ECO:0000318"/>
    <property type="project" value="GO_Central"/>
</dbReference>
<keyword evidence="5 11" id="KW-0812">Transmembrane</keyword>
<dbReference type="InterPro" id="IPR050943">
    <property type="entry name" value="Glycosyltr_29_Sialyltrsf"/>
</dbReference>
<evidence type="ECO:0000256" key="10">
    <source>
        <dbReference type="ARBA" id="ARBA00023180"/>
    </source>
</evidence>
<dbReference type="KEGG" id="bfo:118417060"/>
<feature type="transmembrane region" description="Helical" evidence="11">
    <location>
        <begin position="6"/>
        <end position="25"/>
    </location>
</feature>
<dbReference type="GO" id="GO:0000139">
    <property type="term" value="C:Golgi membrane"/>
    <property type="evidence" value="ECO:0007669"/>
    <property type="project" value="UniProtKB-SubCell"/>
</dbReference>
<evidence type="ECO:0000313" key="12">
    <source>
        <dbReference type="Proteomes" id="UP000001554"/>
    </source>
</evidence>
<keyword evidence="12" id="KW-1185">Reference proteome</keyword>
<keyword evidence="9 11" id="KW-0472">Membrane</keyword>
<evidence type="ECO:0000256" key="11">
    <source>
        <dbReference type="SAM" id="Phobius"/>
    </source>
</evidence>
<keyword evidence="10" id="KW-0325">Glycoprotein</keyword>
<evidence type="ECO:0000313" key="14">
    <source>
        <dbReference type="RefSeq" id="XP_035678312.1"/>
    </source>
</evidence>
<dbReference type="GO" id="GO:0006491">
    <property type="term" value="P:N-glycan processing"/>
    <property type="evidence" value="ECO:0000318"/>
    <property type="project" value="GO_Central"/>
</dbReference>
<dbReference type="Pfam" id="PF00777">
    <property type="entry name" value="Glyco_transf_29"/>
    <property type="match status" value="1"/>
</dbReference>
<dbReference type="Gene3D" id="3.90.1480.20">
    <property type="entry name" value="Glycosyl transferase family 29"/>
    <property type="match status" value="1"/>
</dbReference>
<organism evidence="12 14">
    <name type="scientific">Branchiostoma floridae</name>
    <name type="common">Florida lancelet</name>
    <name type="synonym">Amphioxus</name>
    <dbReference type="NCBI Taxonomy" id="7739"/>
    <lineage>
        <taxon>Eukaryota</taxon>
        <taxon>Metazoa</taxon>
        <taxon>Chordata</taxon>
        <taxon>Cephalochordata</taxon>
        <taxon>Leptocardii</taxon>
        <taxon>Amphioxiformes</taxon>
        <taxon>Branchiostomatidae</taxon>
        <taxon>Branchiostoma</taxon>
    </lineage>
</organism>
<dbReference type="RefSeq" id="XP_035678311.1">
    <property type="nucleotide sequence ID" value="XM_035822418.1"/>
</dbReference>
<evidence type="ECO:0000256" key="4">
    <source>
        <dbReference type="ARBA" id="ARBA00022679"/>
    </source>
</evidence>
<dbReference type="PANTHER" id="PTHR11987:SF53">
    <property type="entry name" value="ALPHA-2,8-SIALYLTRANSFERASE 8F-LIKE"/>
    <property type="match status" value="1"/>
</dbReference>
<evidence type="ECO:0000256" key="2">
    <source>
        <dbReference type="ARBA" id="ARBA00006003"/>
    </source>
</evidence>